<dbReference type="PANTHER" id="PTHR14003:SF23">
    <property type="entry name" value="ZINC FINGER PROTEIN 143"/>
    <property type="match status" value="1"/>
</dbReference>
<dbReference type="PROSITE" id="PS00028">
    <property type="entry name" value="ZINC_FINGER_C2H2_1"/>
    <property type="match status" value="6"/>
</dbReference>
<keyword evidence="7" id="KW-0238">DNA-binding</keyword>
<organism evidence="16 17">
    <name type="scientific">Galeopterus variegatus</name>
    <name type="common">Malayan flying lemur</name>
    <name type="synonym">Cynocephalus variegatus</name>
    <dbReference type="NCBI Taxonomy" id="482537"/>
    <lineage>
        <taxon>Eukaryota</taxon>
        <taxon>Metazoa</taxon>
        <taxon>Chordata</taxon>
        <taxon>Craniata</taxon>
        <taxon>Vertebrata</taxon>
        <taxon>Euteleostomi</taxon>
        <taxon>Mammalia</taxon>
        <taxon>Eutheria</taxon>
        <taxon>Euarchontoglires</taxon>
        <taxon>Dermoptera</taxon>
        <taxon>Cynocephalidae</taxon>
        <taxon>Galeopterus</taxon>
    </lineage>
</organism>
<feature type="domain" description="C2H2-type" evidence="13">
    <location>
        <begin position="459"/>
        <end position="486"/>
    </location>
</feature>
<dbReference type="InterPro" id="IPR001909">
    <property type="entry name" value="KRAB"/>
</dbReference>
<sequence length="516" mass="59784">MAARSRVAAPPLREGLLVVKMEEDSPGGRESDPAGDWQDPETCRQRFRQLRYQQVSGPEEALSRLRELCGRWLRPEVHSKEQILELLVLEQFLSILPEEFQAWVREHAPESGEEAVAVVLVTFEDMAKSLTWEEWEHLDPAERDFCRESAQKYCRSTVPPSLENRVENKELIPKQEILEEAEPQGWLQEVSQGKAPLFSECGDIYEDRVEKQPRNPSLMKFENSPEEQGPTGVSDLKKEGSTEEADSKNNEFWSSAKSSNFVLCQHIQTTKKPTDSDDHGNKCRQSLDTVRPHKAVGSGDNFHSAGLFETQRQFCEERPYKCDNCEKRFKQRSDLFKHQRIHTGEKPYACQACGKSFSQSAALIKHQRTHTGEKPYMCLKCGECFRQSSHLNRHQRTHSREKYYKCEECGETCHISNLFRHQRLHKGERPYKCEECEKSFKQRSDLFKHHRIHTGEKPYGCSVCGKSFSQSATLIKHQRTHTGEKPYKCLECGESFRQSTHLIRHQRIHQNKLSSF</sequence>
<feature type="domain" description="SCAN box" evidence="14">
    <location>
        <begin position="44"/>
        <end position="119"/>
    </location>
</feature>
<proteinExistence type="inferred from homology"/>
<evidence type="ECO:0000313" key="16">
    <source>
        <dbReference type="Proteomes" id="UP000694923"/>
    </source>
</evidence>
<keyword evidence="5" id="KW-0862">Zinc</keyword>
<evidence type="ECO:0000256" key="3">
    <source>
        <dbReference type="ARBA" id="ARBA00022737"/>
    </source>
</evidence>
<evidence type="ECO:0000256" key="1">
    <source>
        <dbReference type="ARBA" id="ARBA00006991"/>
    </source>
</evidence>
<comment type="subcellular location">
    <subcellularLocation>
        <location evidence="11">Nucleus</location>
    </subcellularLocation>
</comment>
<dbReference type="SMART" id="SM00349">
    <property type="entry name" value="KRAB"/>
    <property type="match status" value="1"/>
</dbReference>
<evidence type="ECO:0000256" key="2">
    <source>
        <dbReference type="ARBA" id="ARBA00022723"/>
    </source>
</evidence>
<dbReference type="Pfam" id="PF02023">
    <property type="entry name" value="SCAN"/>
    <property type="match status" value="1"/>
</dbReference>
<dbReference type="RefSeq" id="XP_008585145.1">
    <property type="nucleotide sequence ID" value="XM_008586923.1"/>
</dbReference>
<dbReference type="Gene3D" id="1.10.4020.10">
    <property type="entry name" value="DNA breaking-rejoining enzymes"/>
    <property type="match status" value="1"/>
</dbReference>
<evidence type="ECO:0000256" key="11">
    <source>
        <dbReference type="PROSITE-ProRule" id="PRU00187"/>
    </source>
</evidence>
<feature type="compositionally biased region" description="Basic and acidic residues" evidence="12">
    <location>
        <begin position="235"/>
        <end position="249"/>
    </location>
</feature>
<feature type="domain" description="C2H2-type" evidence="13">
    <location>
        <begin position="348"/>
        <end position="375"/>
    </location>
</feature>
<evidence type="ECO:0000256" key="10">
    <source>
        <dbReference type="PROSITE-ProRule" id="PRU00042"/>
    </source>
</evidence>
<dbReference type="SMART" id="SM00355">
    <property type="entry name" value="ZnF_C2H2"/>
    <property type="match status" value="7"/>
</dbReference>
<dbReference type="Gene3D" id="3.30.160.60">
    <property type="entry name" value="Classic Zinc Finger"/>
    <property type="match status" value="7"/>
</dbReference>
<evidence type="ECO:0000256" key="12">
    <source>
        <dbReference type="SAM" id="MobiDB-lite"/>
    </source>
</evidence>
<dbReference type="GeneID" id="103602513"/>
<dbReference type="SUPFAM" id="SSF109640">
    <property type="entry name" value="KRAB domain (Kruppel-associated box)"/>
    <property type="match status" value="1"/>
</dbReference>
<evidence type="ECO:0000259" key="13">
    <source>
        <dbReference type="PROSITE" id="PS50157"/>
    </source>
</evidence>
<keyword evidence="3" id="KW-0677">Repeat</keyword>
<dbReference type="CDD" id="cd07765">
    <property type="entry name" value="KRAB_A-box"/>
    <property type="match status" value="1"/>
</dbReference>
<feature type="domain" description="C2H2-type" evidence="13">
    <location>
        <begin position="376"/>
        <end position="403"/>
    </location>
</feature>
<feature type="domain" description="C2H2-type" evidence="13">
    <location>
        <begin position="404"/>
        <end position="430"/>
    </location>
</feature>
<keyword evidence="9 11" id="KW-0539">Nucleus</keyword>
<feature type="domain" description="C2H2-type" evidence="13">
    <location>
        <begin position="487"/>
        <end position="514"/>
    </location>
</feature>
<dbReference type="InterPro" id="IPR038269">
    <property type="entry name" value="SCAN_sf"/>
</dbReference>
<evidence type="ECO:0000256" key="5">
    <source>
        <dbReference type="ARBA" id="ARBA00022833"/>
    </source>
</evidence>
<evidence type="ECO:0000256" key="7">
    <source>
        <dbReference type="ARBA" id="ARBA00023125"/>
    </source>
</evidence>
<evidence type="ECO:0000256" key="4">
    <source>
        <dbReference type="ARBA" id="ARBA00022771"/>
    </source>
</evidence>
<evidence type="ECO:0000256" key="8">
    <source>
        <dbReference type="ARBA" id="ARBA00023163"/>
    </source>
</evidence>
<comment type="similarity">
    <text evidence="1">Belongs to the krueppel C2H2-type zinc-finger protein family.</text>
</comment>
<feature type="domain" description="C2H2-type" evidence="13">
    <location>
        <begin position="431"/>
        <end position="458"/>
    </location>
</feature>
<evidence type="ECO:0000256" key="6">
    <source>
        <dbReference type="ARBA" id="ARBA00023015"/>
    </source>
</evidence>
<dbReference type="SMART" id="SM00431">
    <property type="entry name" value="SCAN"/>
    <property type="match status" value="1"/>
</dbReference>
<dbReference type="PANTHER" id="PTHR14003">
    <property type="entry name" value="TRANSCRIPTIONAL REPRESSOR PROTEIN YY"/>
    <property type="match status" value="1"/>
</dbReference>
<feature type="region of interest" description="Disordered" evidence="12">
    <location>
        <begin position="209"/>
        <end position="250"/>
    </location>
</feature>
<dbReference type="PROSITE" id="PS50157">
    <property type="entry name" value="ZINC_FINGER_C2H2_2"/>
    <property type="match status" value="7"/>
</dbReference>
<feature type="domain" description="KRAB" evidence="15">
    <location>
        <begin position="121"/>
        <end position="194"/>
    </location>
</feature>
<dbReference type="Pfam" id="PF01352">
    <property type="entry name" value="KRAB"/>
    <property type="match status" value="1"/>
</dbReference>
<evidence type="ECO:0000313" key="17">
    <source>
        <dbReference type="RefSeq" id="XP_008585145.1"/>
    </source>
</evidence>
<dbReference type="Gene3D" id="6.10.140.140">
    <property type="match status" value="1"/>
</dbReference>
<keyword evidence="4 10" id="KW-0863">Zinc-finger</keyword>
<protein>
    <submittedName>
        <fullName evidence="17">Zinc finger protein 394 isoform X2</fullName>
    </submittedName>
</protein>
<dbReference type="Pfam" id="PF00096">
    <property type="entry name" value="zf-C2H2"/>
    <property type="match status" value="7"/>
</dbReference>
<keyword evidence="6" id="KW-0805">Transcription regulation</keyword>
<evidence type="ECO:0000259" key="14">
    <source>
        <dbReference type="PROSITE" id="PS50804"/>
    </source>
</evidence>
<feature type="domain" description="C2H2-type" evidence="13">
    <location>
        <begin position="320"/>
        <end position="347"/>
    </location>
</feature>
<dbReference type="SUPFAM" id="SSF57667">
    <property type="entry name" value="beta-beta-alpha zinc fingers"/>
    <property type="match status" value="4"/>
</dbReference>
<dbReference type="SUPFAM" id="SSF47353">
    <property type="entry name" value="Retrovirus capsid dimerization domain-like"/>
    <property type="match status" value="1"/>
</dbReference>
<dbReference type="InterPro" id="IPR036051">
    <property type="entry name" value="KRAB_dom_sf"/>
</dbReference>
<reference evidence="17" key="1">
    <citation type="submission" date="2025-08" db="UniProtKB">
        <authorList>
            <consortium name="RefSeq"/>
        </authorList>
    </citation>
    <scope>IDENTIFICATION</scope>
</reference>
<dbReference type="InterPro" id="IPR003309">
    <property type="entry name" value="SCAN_dom"/>
</dbReference>
<dbReference type="Proteomes" id="UP000694923">
    <property type="component" value="Unplaced"/>
</dbReference>
<keyword evidence="16" id="KW-1185">Reference proteome</keyword>
<name>A0ABM0RX04_GALVR</name>
<accession>A0ABM0RX04</accession>
<evidence type="ECO:0000256" key="9">
    <source>
        <dbReference type="ARBA" id="ARBA00023242"/>
    </source>
</evidence>
<gene>
    <name evidence="17" type="primary">ZNF394</name>
</gene>
<dbReference type="InterPro" id="IPR013087">
    <property type="entry name" value="Znf_C2H2_type"/>
</dbReference>
<dbReference type="CDD" id="cd07936">
    <property type="entry name" value="SCAN"/>
    <property type="match status" value="1"/>
</dbReference>
<dbReference type="PROSITE" id="PS50805">
    <property type="entry name" value="KRAB"/>
    <property type="match status" value="1"/>
</dbReference>
<dbReference type="PROSITE" id="PS50804">
    <property type="entry name" value="SCAN_BOX"/>
    <property type="match status" value="1"/>
</dbReference>
<feature type="region of interest" description="Disordered" evidence="12">
    <location>
        <begin position="20"/>
        <end position="40"/>
    </location>
</feature>
<evidence type="ECO:0000259" key="15">
    <source>
        <dbReference type="PROSITE" id="PS50805"/>
    </source>
</evidence>
<dbReference type="InterPro" id="IPR036236">
    <property type="entry name" value="Znf_C2H2_sf"/>
</dbReference>
<keyword evidence="8" id="KW-0804">Transcription</keyword>
<keyword evidence="2" id="KW-0479">Metal-binding</keyword>
<feature type="compositionally biased region" description="Basic and acidic residues" evidence="12">
    <location>
        <begin position="20"/>
        <end position="32"/>
    </location>
</feature>